<dbReference type="FunFam" id="1.20.1510.10:FF:000006">
    <property type="entry name" value="Divalent cation efflux transporter"/>
    <property type="match status" value="1"/>
</dbReference>
<evidence type="ECO:0000256" key="1">
    <source>
        <dbReference type="ARBA" id="ARBA00004141"/>
    </source>
</evidence>
<proteinExistence type="inferred from homology"/>
<evidence type="ECO:0000256" key="5">
    <source>
        <dbReference type="ARBA" id="ARBA00022989"/>
    </source>
</evidence>
<keyword evidence="6 8" id="KW-0472">Membrane</keyword>
<dbReference type="InterPro" id="IPR002524">
    <property type="entry name" value="Cation_efflux"/>
</dbReference>
<keyword evidence="5 8" id="KW-1133">Transmembrane helix</keyword>
<dbReference type="InterPro" id="IPR027469">
    <property type="entry name" value="Cation_efflux_TMD_sf"/>
</dbReference>
<dbReference type="SUPFAM" id="SSF160240">
    <property type="entry name" value="Cation efflux protein cytoplasmic domain-like"/>
    <property type="match status" value="1"/>
</dbReference>
<evidence type="ECO:0000313" key="12">
    <source>
        <dbReference type="Proteomes" id="UP000244338"/>
    </source>
</evidence>
<dbReference type="PANTHER" id="PTHR43840:SF15">
    <property type="entry name" value="MITOCHONDRIAL METAL TRANSPORTER 1-RELATED"/>
    <property type="match status" value="1"/>
</dbReference>
<dbReference type="Gene3D" id="1.20.1510.10">
    <property type="entry name" value="Cation efflux protein transmembrane domain"/>
    <property type="match status" value="1"/>
</dbReference>
<keyword evidence="3" id="KW-0813">Transport</keyword>
<protein>
    <submittedName>
        <fullName evidence="11">Cobalt-zinc-cadmium resistance protein</fullName>
    </submittedName>
</protein>
<dbReference type="AlphaFoldDB" id="A0A2R6Y4K4"/>
<evidence type="ECO:0000259" key="9">
    <source>
        <dbReference type="Pfam" id="PF01545"/>
    </source>
</evidence>
<dbReference type="GO" id="GO:0016020">
    <property type="term" value="C:membrane"/>
    <property type="evidence" value="ECO:0007669"/>
    <property type="project" value="UniProtKB-SubCell"/>
</dbReference>
<dbReference type="InterPro" id="IPR058533">
    <property type="entry name" value="Cation_efflux_TM"/>
</dbReference>
<dbReference type="Proteomes" id="UP000244338">
    <property type="component" value="Unassembled WGS sequence"/>
</dbReference>
<dbReference type="Pfam" id="PF16916">
    <property type="entry name" value="ZT_dimer"/>
    <property type="match status" value="1"/>
</dbReference>
<reference evidence="12" key="1">
    <citation type="journal article" date="2018" name="Sci. Rep.">
        <title>Lignite coal burning seam in the remote Altai Mountains harbors a hydrogen-driven thermophilic microbial community.</title>
        <authorList>
            <person name="Kadnikov V.V."/>
            <person name="Mardanov A.V."/>
            <person name="Ivasenko D.A."/>
            <person name="Antsiferov D.V."/>
            <person name="Beletsky A.V."/>
            <person name="Karnachuk O.V."/>
            <person name="Ravin N.V."/>
        </authorList>
    </citation>
    <scope>NUCLEOTIDE SEQUENCE [LARGE SCALE GENOMIC DNA]</scope>
</reference>
<dbReference type="Gene3D" id="3.30.70.1350">
    <property type="entry name" value="Cation efflux protein, cytoplasmic domain"/>
    <property type="match status" value="1"/>
</dbReference>
<evidence type="ECO:0000256" key="3">
    <source>
        <dbReference type="ARBA" id="ARBA00022448"/>
    </source>
</evidence>
<evidence type="ECO:0000256" key="7">
    <source>
        <dbReference type="SAM" id="MobiDB-lite"/>
    </source>
</evidence>
<evidence type="ECO:0000256" key="8">
    <source>
        <dbReference type="SAM" id="Phobius"/>
    </source>
</evidence>
<feature type="domain" description="Cation efflux protein cytoplasmic" evidence="10">
    <location>
        <begin position="219"/>
        <end position="296"/>
    </location>
</feature>
<dbReference type="Pfam" id="PF01545">
    <property type="entry name" value="Cation_efflux"/>
    <property type="match status" value="1"/>
</dbReference>
<name>A0A2R6Y4K4_9BACL</name>
<dbReference type="InterPro" id="IPR027470">
    <property type="entry name" value="Cation_efflux_CTD"/>
</dbReference>
<dbReference type="PANTHER" id="PTHR43840">
    <property type="entry name" value="MITOCHONDRIAL METAL TRANSPORTER 1-RELATED"/>
    <property type="match status" value="1"/>
</dbReference>
<evidence type="ECO:0000256" key="6">
    <source>
        <dbReference type="ARBA" id="ARBA00023136"/>
    </source>
</evidence>
<dbReference type="SUPFAM" id="SSF161111">
    <property type="entry name" value="Cation efflux protein transmembrane domain-like"/>
    <property type="match status" value="1"/>
</dbReference>
<evidence type="ECO:0000256" key="4">
    <source>
        <dbReference type="ARBA" id="ARBA00022692"/>
    </source>
</evidence>
<feature type="region of interest" description="Disordered" evidence="7">
    <location>
        <begin position="307"/>
        <end position="349"/>
    </location>
</feature>
<dbReference type="InterPro" id="IPR036837">
    <property type="entry name" value="Cation_efflux_CTD_sf"/>
</dbReference>
<comment type="caution">
    <text evidence="11">The sequence shown here is derived from an EMBL/GenBank/DDBJ whole genome shotgun (WGS) entry which is preliminary data.</text>
</comment>
<feature type="transmembrane region" description="Helical" evidence="8">
    <location>
        <begin position="116"/>
        <end position="136"/>
    </location>
</feature>
<feature type="domain" description="Cation efflux protein transmembrane" evidence="9">
    <location>
        <begin position="15"/>
        <end position="214"/>
    </location>
</feature>
<evidence type="ECO:0000256" key="2">
    <source>
        <dbReference type="ARBA" id="ARBA00008114"/>
    </source>
</evidence>
<feature type="transmembrane region" description="Helical" evidence="8">
    <location>
        <begin position="12"/>
        <end position="36"/>
    </location>
</feature>
<dbReference type="EMBL" id="PEBX01000005">
    <property type="protein sequence ID" value="PTQ57582.1"/>
    <property type="molecule type" value="Genomic_DNA"/>
</dbReference>
<evidence type="ECO:0000313" key="11">
    <source>
        <dbReference type="EMBL" id="PTQ57582.1"/>
    </source>
</evidence>
<organism evidence="11 12">
    <name type="scientific">Candidatus Carbonibacillus altaicus</name>
    <dbReference type="NCBI Taxonomy" id="2163959"/>
    <lineage>
        <taxon>Bacteria</taxon>
        <taxon>Bacillati</taxon>
        <taxon>Bacillota</taxon>
        <taxon>Bacilli</taxon>
        <taxon>Bacillales</taxon>
        <taxon>Candidatus Carbonibacillus</taxon>
    </lineage>
</organism>
<keyword evidence="4 8" id="KW-0812">Transmembrane</keyword>
<accession>A0A2R6Y4K4</accession>
<feature type="compositionally biased region" description="Basic and acidic residues" evidence="7">
    <location>
        <begin position="307"/>
        <end position="335"/>
    </location>
</feature>
<comment type="subcellular location">
    <subcellularLocation>
        <location evidence="1">Membrane</location>
        <topology evidence="1">Multi-pass membrane protein</topology>
    </subcellularLocation>
</comment>
<comment type="similarity">
    <text evidence="2">Belongs to the cation diffusion facilitator (CDF) transporter (TC 2.A.4) family.</text>
</comment>
<sequence>MNSLSRTAREQRVAWISVIANLLLTAAKILVGWWAVSEALFADGLHSAADLFASAIALSVIGYANKPADEDHPYGHGKAEVVISGIIGIILVLVALYVIISAVLNIIHGPTRSPELIALWTALVSFALKWWLYRFSLQYAKKFHSKAIEAIAYDHKADIIASLAAALGIALAIVGALQNWPILFYADPLAGIVVSFLILHIAWQMLLEAFHILLEHTIDPEELKAFESIILSFPEVKRIDRIRARDHGHYILLDVRISVPYDLSVQQGHDLGRSIKQALMKQYDHIQEVLIHLNPYHADNHPDARLDERLKEYPKEVERESSPERRAEHHPEYLKARHGSKNAGERSTR</sequence>
<gene>
    <name evidence="11" type="ORF">BSOLF_1286</name>
</gene>
<dbReference type="NCBIfam" id="TIGR01297">
    <property type="entry name" value="CDF"/>
    <property type="match status" value="1"/>
</dbReference>
<evidence type="ECO:0000259" key="10">
    <source>
        <dbReference type="Pfam" id="PF16916"/>
    </source>
</evidence>
<feature type="transmembrane region" description="Helical" evidence="8">
    <location>
        <begin position="157"/>
        <end position="176"/>
    </location>
</feature>
<dbReference type="InterPro" id="IPR050291">
    <property type="entry name" value="CDF_Transporter"/>
</dbReference>
<dbReference type="GO" id="GO:0008324">
    <property type="term" value="F:monoatomic cation transmembrane transporter activity"/>
    <property type="evidence" value="ECO:0007669"/>
    <property type="project" value="InterPro"/>
</dbReference>
<feature type="transmembrane region" description="Helical" evidence="8">
    <location>
        <begin position="182"/>
        <end position="203"/>
    </location>
</feature>
<feature type="transmembrane region" description="Helical" evidence="8">
    <location>
        <begin position="81"/>
        <end position="104"/>
    </location>
</feature>